<dbReference type="EMBL" id="BSUZ01000001">
    <property type="protein sequence ID" value="GMA85771.1"/>
    <property type="molecule type" value="Genomic_DNA"/>
</dbReference>
<feature type="domain" description="D-arabinono-1,4-lactone oxidase C-terminal" evidence="2">
    <location>
        <begin position="3"/>
        <end position="132"/>
    </location>
</feature>
<evidence type="ECO:0000313" key="3">
    <source>
        <dbReference type="EMBL" id="GMA85771.1"/>
    </source>
</evidence>
<dbReference type="Proteomes" id="UP001157017">
    <property type="component" value="Unassembled WGS sequence"/>
</dbReference>
<dbReference type="PANTHER" id="PTHR43762">
    <property type="entry name" value="L-GULONOLACTONE OXIDASE"/>
    <property type="match status" value="1"/>
</dbReference>
<accession>A0ABQ6JDW4</accession>
<organism evidence="3 4">
    <name type="scientific">Angustibacter aerolatus</name>
    <dbReference type="NCBI Taxonomy" id="1162965"/>
    <lineage>
        <taxon>Bacteria</taxon>
        <taxon>Bacillati</taxon>
        <taxon>Actinomycetota</taxon>
        <taxon>Actinomycetes</taxon>
        <taxon>Kineosporiales</taxon>
        <taxon>Kineosporiaceae</taxon>
    </lineage>
</organism>
<evidence type="ECO:0000259" key="2">
    <source>
        <dbReference type="Pfam" id="PF04030"/>
    </source>
</evidence>
<dbReference type="Gene3D" id="1.10.45.10">
    <property type="entry name" value="Vanillyl-alcohol Oxidase, Chain A, domain 4"/>
    <property type="match status" value="1"/>
</dbReference>
<dbReference type="InterPro" id="IPR010031">
    <property type="entry name" value="FAD_lactone_oxidase-like"/>
</dbReference>
<proteinExistence type="predicted"/>
<dbReference type="Pfam" id="PF04030">
    <property type="entry name" value="ALO"/>
    <property type="match status" value="1"/>
</dbReference>
<dbReference type="InterPro" id="IPR016171">
    <property type="entry name" value="Vanillyl_alc_oxidase_C-sub2"/>
</dbReference>
<protein>
    <recommendedName>
        <fullName evidence="2">D-arabinono-1,4-lactone oxidase C-terminal domain-containing protein</fullName>
    </recommendedName>
</protein>
<sequence length="148" mass="16702">MVFRETEWGFPRAAVPDVVRAIDAWVRRSHEHVPFPVEVRVGAADDPWLSTAHGRDTGWVAVHQYHRMPHQRYFAAVAAIAAEHGGRPHWGKPAPARRRALRTLYPRFDDAVAVRDRVDPAGVFANPYLDRVLGRTPDRVDRAARTAG</sequence>
<keyword evidence="4" id="KW-1185">Reference proteome</keyword>
<evidence type="ECO:0000256" key="1">
    <source>
        <dbReference type="ARBA" id="ARBA00023002"/>
    </source>
</evidence>
<dbReference type="Gene3D" id="3.30.70.2520">
    <property type="match status" value="1"/>
</dbReference>
<name>A0ABQ6JDW4_9ACTN</name>
<comment type="caution">
    <text evidence="3">The sequence shown here is derived from an EMBL/GenBank/DDBJ whole genome shotgun (WGS) entry which is preliminary data.</text>
</comment>
<evidence type="ECO:0000313" key="4">
    <source>
        <dbReference type="Proteomes" id="UP001157017"/>
    </source>
</evidence>
<dbReference type="PANTHER" id="PTHR43762:SF1">
    <property type="entry name" value="D-ARABINONO-1,4-LACTONE OXIDASE"/>
    <property type="match status" value="1"/>
</dbReference>
<gene>
    <name evidence="3" type="ORF">GCM10025868_10210</name>
</gene>
<keyword evidence="1" id="KW-0560">Oxidoreductase</keyword>
<reference evidence="4" key="1">
    <citation type="journal article" date="2019" name="Int. J. Syst. Evol. Microbiol.">
        <title>The Global Catalogue of Microorganisms (GCM) 10K type strain sequencing project: providing services to taxonomists for standard genome sequencing and annotation.</title>
        <authorList>
            <consortium name="The Broad Institute Genomics Platform"/>
            <consortium name="The Broad Institute Genome Sequencing Center for Infectious Disease"/>
            <person name="Wu L."/>
            <person name="Ma J."/>
        </authorList>
    </citation>
    <scope>NUCLEOTIDE SEQUENCE [LARGE SCALE GENOMIC DNA]</scope>
    <source>
        <strain evidence="4">NBRC 108730</strain>
    </source>
</reference>
<dbReference type="InterPro" id="IPR007173">
    <property type="entry name" value="ALO_C"/>
</dbReference>